<dbReference type="GO" id="GO:0019212">
    <property type="term" value="F:phosphatase inhibitor activity"/>
    <property type="evidence" value="ECO:0007669"/>
    <property type="project" value="TreeGrafter"/>
</dbReference>
<dbReference type="InterPro" id="IPR009053">
    <property type="entry name" value="Prefoldin"/>
</dbReference>
<evidence type="ECO:0000256" key="6">
    <source>
        <dbReference type="ARBA" id="ARBA00022491"/>
    </source>
</evidence>
<evidence type="ECO:0000313" key="19">
    <source>
        <dbReference type="Proteomes" id="UP001165740"/>
    </source>
</evidence>
<comment type="subcellular location">
    <subcellularLocation>
        <location evidence="3">Cell projection</location>
        <location evidence="3">Dendrite</location>
    </subcellularLocation>
    <subcellularLocation>
        <location evidence="4">Cytoplasm</location>
    </subcellularLocation>
    <subcellularLocation>
        <location evidence="2">Mitochondrion</location>
    </subcellularLocation>
    <subcellularLocation>
        <location evidence="1">Nucleus</location>
    </subcellularLocation>
</comment>
<feature type="region of interest" description="Disordered" evidence="18">
    <location>
        <begin position="203"/>
        <end position="302"/>
    </location>
</feature>
<evidence type="ECO:0000256" key="1">
    <source>
        <dbReference type="ARBA" id="ARBA00004123"/>
    </source>
</evidence>
<evidence type="ECO:0000256" key="8">
    <source>
        <dbReference type="ARBA" id="ARBA00023015"/>
    </source>
</evidence>
<evidence type="ECO:0000256" key="3">
    <source>
        <dbReference type="ARBA" id="ARBA00004279"/>
    </source>
</evidence>
<sequence>MEPKKLTRLQEEQLKAIDDTKTKITQLEKYKEDYTALRNKLKTLPDKLSHEIMVPFGKLAFMPGKIVHTNEILVLLGDNWFVERSASQAAEIANRRIKDLDTKLVDLNKQRKLLEPRLNFTSEFRTALENSSEVKEIVEEYDEEKERLWDEQHRRNVRKYKAELRQSSTNKTIKENKAEGKPATDSELWSRLDELEMLEKEKGELNSEFDGDSNGSADDISESDKEKILKRRVSWADVEEKTLQRNSPVDPDIHEAPTDEDDTDDSDDDETNRPVQRVIRFTHTPAPTKLSHQVSDSGDGRIQSPADLYKLYSPKSILKKTSGSGDVSVACVKETDSTFCDNSGALEPFHLSEEVEPPKVITESLHDADVPLAFSKDILPPSSSQKAFTGLVLEKSTTGPLKSIETEKHIVSEVKTSAQDPPKRISKFKAGRMSQQSH</sequence>
<dbReference type="Gene3D" id="1.10.287.370">
    <property type="match status" value="1"/>
</dbReference>
<keyword evidence="11" id="KW-0539">Nucleus</keyword>
<evidence type="ECO:0000256" key="5">
    <source>
        <dbReference type="ARBA" id="ARBA00022490"/>
    </source>
</evidence>
<name>A0A9W3AXI5_BIOGL</name>
<feature type="compositionally biased region" description="Basic and acidic residues" evidence="18">
    <location>
        <begin position="172"/>
        <end position="188"/>
    </location>
</feature>
<evidence type="ECO:0000256" key="11">
    <source>
        <dbReference type="ARBA" id="ARBA00023242"/>
    </source>
</evidence>
<evidence type="ECO:0000256" key="9">
    <source>
        <dbReference type="ARBA" id="ARBA00023128"/>
    </source>
</evidence>
<dbReference type="PANTHER" id="PTHR15111">
    <property type="entry name" value="RNA POLYMERASE II SUBUNIT 5-MEDIATING PROTEIN NNX3"/>
    <property type="match status" value="1"/>
</dbReference>
<dbReference type="OMA" id="HWKKVDD"/>
<feature type="region of interest" description="Disordered" evidence="18">
    <location>
        <begin position="412"/>
        <end position="438"/>
    </location>
</feature>
<keyword evidence="19" id="KW-1185">Reference proteome</keyword>
<evidence type="ECO:0000256" key="10">
    <source>
        <dbReference type="ARBA" id="ARBA00023163"/>
    </source>
</evidence>
<organism evidence="19 21">
    <name type="scientific">Biomphalaria glabrata</name>
    <name type="common">Bloodfluke planorb</name>
    <name type="synonym">Freshwater snail</name>
    <dbReference type="NCBI Taxonomy" id="6526"/>
    <lineage>
        <taxon>Eukaryota</taxon>
        <taxon>Metazoa</taxon>
        <taxon>Spiralia</taxon>
        <taxon>Lophotrochozoa</taxon>
        <taxon>Mollusca</taxon>
        <taxon>Gastropoda</taxon>
        <taxon>Heterobranchia</taxon>
        <taxon>Euthyneura</taxon>
        <taxon>Panpulmonata</taxon>
        <taxon>Hygrophila</taxon>
        <taxon>Lymnaeoidea</taxon>
        <taxon>Planorbidae</taxon>
        <taxon>Biomphalaria</taxon>
    </lineage>
</organism>
<dbReference type="AlphaFoldDB" id="A0A9W3AXI5"/>
<dbReference type="InterPro" id="IPR052255">
    <property type="entry name" value="RNA_pol_II_subunit5-mediator"/>
</dbReference>
<reference evidence="20 21" key="1">
    <citation type="submission" date="2025-04" db="UniProtKB">
        <authorList>
            <consortium name="RefSeq"/>
        </authorList>
    </citation>
    <scope>IDENTIFICATION</scope>
</reference>
<keyword evidence="10" id="KW-0804">Transcription</keyword>
<dbReference type="GO" id="GO:0003682">
    <property type="term" value="F:chromatin binding"/>
    <property type="evidence" value="ECO:0007669"/>
    <property type="project" value="TreeGrafter"/>
</dbReference>
<keyword evidence="7" id="KW-0597">Phosphoprotein</keyword>
<dbReference type="GO" id="GO:0005634">
    <property type="term" value="C:nucleus"/>
    <property type="evidence" value="ECO:0007669"/>
    <property type="project" value="UniProtKB-SubCell"/>
</dbReference>
<evidence type="ECO:0000313" key="20">
    <source>
        <dbReference type="RefSeq" id="XP_055891940.1"/>
    </source>
</evidence>
<feature type="compositionally biased region" description="Acidic residues" evidence="18">
    <location>
        <begin position="258"/>
        <end position="270"/>
    </location>
</feature>
<keyword evidence="9" id="KW-0496">Mitochondrion</keyword>
<dbReference type="GeneID" id="106076621"/>
<keyword evidence="12" id="KW-0966">Cell projection</keyword>
<dbReference type="Proteomes" id="UP001165740">
    <property type="component" value="Chromosome 7"/>
</dbReference>
<protein>
    <recommendedName>
        <fullName evidence="17">Protein phosphatase 1 regulatory subunit 19</fullName>
    </recommendedName>
    <alternativeName>
        <fullName evidence="16">RNA polymerase II subunit 5-mediating protein</fullName>
    </alternativeName>
</protein>
<evidence type="ECO:0000256" key="14">
    <source>
        <dbReference type="ARBA" id="ARBA00053952"/>
    </source>
</evidence>
<evidence type="ECO:0000256" key="15">
    <source>
        <dbReference type="ARBA" id="ARBA00064379"/>
    </source>
</evidence>
<dbReference type="InterPro" id="IPR004127">
    <property type="entry name" value="Prefoldin_subunit_alpha"/>
</dbReference>
<dbReference type="RefSeq" id="XP_055891940.1">
    <property type="nucleotide sequence ID" value="XM_056035965.1"/>
</dbReference>
<comment type="similarity">
    <text evidence="13">Belongs to the RNA polymerase II subunit 5-mediating protein family.</text>
</comment>
<evidence type="ECO:0000256" key="7">
    <source>
        <dbReference type="ARBA" id="ARBA00022553"/>
    </source>
</evidence>
<keyword evidence="5" id="KW-0963">Cytoplasm</keyword>
<comment type="function">
    <text evidence="14">Plays a central role in maintaining S6K1 signaling and BAD phosphorylation under normal growth conditions thereby protecting cells from potential deleterious effects of sustained S6K1 signaling. The URI1-PPP1CC complex acts as a central component of a negative feedback mechanism that counteracts excessive S6K1 survival signaling to BAD in response to growth factors. Mediates inhibition of PPP1CC phosphatase activity in mitochondria. Coordinates the regulation of nutrient-sensitive gene expression availability in a mTOR-dependent manner. Seems to be a scaffolding protein able to assemble a prefoldin-like complex that contains PFDs and proteins with roles in transcription and ubiquitination.</text>
</comment>
<keyword evidence="8" id="KW-0805">Transcription regulation</keyword>
<dbReference type="OrthoDB" id="21413at2759"/>
<dbReference type="PANTHER" id="PTHR15111:SF0">
    <property type="entry name" value="UNCONVENTIONAL PREFOLDIN RPB5 INTERACTOR 1"/>
    <property type="match status" value="1"/>
</dbReference>
<evidence type="ECO:0000313" key="21">
    <source>
        <dbReference type="RefSeq" id="XP_055891941.1"/>
    </source>
</evidence>
<dbReference type="FunFam" id="1.10.287.370:FF:000008">
    <property type="entry name" value="unconventional prefoldin RPB5 interactor 1"/>
    <property type="match status" value="1"/>
</dbReference>
<dbReference type="RefSeq" id="XP_055891941.1">
    <property type="nucleotide sequence ID" value="XM_056035966.1"/>
</dbReference>
<accession>A0A9W3AXI5</accession>
<dbReference type="CDD" id="cd23159">
    <property type="entry name" value="Prefoldin_URI1"/>
    <property type="match status" value="1"/>
</dbReference>
<gene>
    <name evidence="20 21" type="primary">LOC106076621</name>
</gene>
<dbReference type="GO" id="GO:0005739">
    <property type="term" value="C:mitochondrion"/>
    <property type="evidence" value="ECO:0007669"/>
    <property type="project" value="UniProtKB-SubCell"/>
</dbReference>
<keyword evidence="6" id="KW-0678">Repressor</keyword>
<evidence type="ECO:0000256" key="16">
    <source>
        <dbReference type="ARBA" id="ARBA00078910"/>
    </source>
</evidence>
<evidence type="ECO:0000256" key="13">
    <source>
        <dbReference type="ARBA" id="ARBA00038295"/>
    </source>
</evidence>
<comment type="subunit">
    <text evidence="15">Homodimer. Component of the PAQosome complex which is responsible for the biogenesis of several protein complexes and which consists of R2TP complex members RUVBL1, RUVBL2, RPAP3 and PIH1D1, URI complex members PFDN2, PFDN6, PDRG1, UXT and URI1 as well as ASDURF, POLR2E and DNAAF10/WDR92. Interacts with POLR2E/RPB5, RUVBL2 and RUVBL1. Interacts with PFDN2, PFDN4 and STAP1; the interactions are phosphorylation-dependent and occur in a growth-dependent manner in the mitochondrion. Interacts with UXT. Interacts with PPP1CC; the interaction is phosphorylation-dependent and occurs in a growth factor-dependent manner. Interacts (via the middle C-terminal region) with GTF2F1 and GTF2F2. Interacts with DMAP1. Interacts with TSC1 and TSC2. Interacts with PRPF8 and EFTUD2 in a ZNHIT2-dependent manner.</text>
</comment>
<dbReference type="SUPFAM" id="SSF46579">
    <property type="entry name" value="Prefoldin"/>
    <property type="match status" value="1"/>
</dbReference>
<feature type="region of interest" description="Disordered" evidence="18">
    <location>
        <begin position="168"/>
        <end position="188"/>
    </location>
</feature>
<dbReference type="GO" id="GO:0030425">
    <property type="term" value="C:dendrite"/>
    <property type="evidence" value="ECO:0007669"/>
    <property type="project" value="UniProtKB-SubCell"/>
</dbReference>
<dbReference type="Pfam" id="PF02996">
    <property type="entry name" value="Prefoldin"/>
    <property type="match status" value="1"/>
</dbReference>
<evidence type="ECO:0000256" key="12">
    <source>
        <dbReference type="ARBA" id="ARBA00023273"/>
    </source>
</evidence>
<proteinExistence type="inferred from homology"/>
<evidence type="ECO:0000256" key="17">
    <source>
        <dbReference type="ARBA" id="ARBA00082683"/>
    </source>
</evidence>
<evidence type="ECO:0000256" key="2">
    <source>
        <dbReference type="ARBA" id="ARBA00004173"/>
    </source>
</evidence>
<evidence type="ECO:0000256" key="4">
    <source>
        <dbReference type="ARBA" id="ARBA00004496"/>
    </source>
</evidence>
<dbReference type="NCBIfam" id="TIGR00293">
    <property type="entry name" value="prefoldin subunit alpha"/>
    <property type="match status" value="1"/>
</dbReference>
<evidence type="ECO:0000256" key="18">
    <source>
        <dbReference type="SAM" id="MobiDB-lite"/>
    </source>
</evidence>
<dbReference type="GO" id="GO:0003714">
    <property type="term" value="F:transcription corepressor activity"/>
    <property type="evidence" value="ECO:0007669"/>
    <property type="project" value="TreeGrafter"/>
</dbReference>
<dbReference type="GO" id="GO:0000122">
    <property type="term" value="P:negative regulation of transcription by RNA polymerase II"/>
    <property type="evidence" value="ECO:0007669"/>
    <property type="project" value="TreeGrafter"/>
</dbReference>